<accession>A0A314UNR0</accession>
<gene>
    <name evidence="1" type="ORF">Pyn_20366</name>
</gene>
<keyword evidence="2" id="KW-1185">Reference proteome</keyword>
<dbReference type="EMBL" id="PJQY01003318">
    <property type="protein sequence ID" value="PQM38436.1"/>
    <property type="molecule type" value="Genomic_DNA"/>
</dbReference>
<sequence>MDKYVCLAGAGSRYPPPHDMIIGAKSHFPRHRDVPLQTRGVVFYFPSGMEEEAVGLGEIRWRGSAYFWVCMGTRMAEHHVGCRYANAEVTFVVCVCMDVGLRDPP</sequence>
<evidence type="ECO:0000313" key="2">
    <source>
        <dbReference type="Proteomes" id="UP000250321"/>
    </source>
</evidence>
<dbReference type="AlphaFoldDB" id="A0A314UNR0"/>
<comment type="caution">
    <text evidence="1">The sequence shown here is derived from an EMBL/GenBank/DDBJ whole genome shotgun (WGS) entry which is preliminary data.</text>
</comment>
<dbReference type="Proteomes" id="UP000250321">
    <property type="component" value="Unassembled WGS sequence"/>
</dbReference>
<name>A0A314UNR0_PRUYE</name>
<reference evidence="1 2" key="1">
    <citation type="submission" date="2018-02" db="EMBL/GenBank/DDBJ databases">
        <title>Draft genome of wild Prunus yedoensis var. nudiflora.</title>
        <authorList>
            <person name="Baek S."/>
            <person name="Kim J.-H."/>
            <person name="Choi K."/>
            <person name="Kim G.-B."/>
            <person name="Cho A."/>
            <person name="Jang H."/>
            <person name="Shin C.-H."/>
            <person name="Yu H.-J."/>
            <person name="Mun J.-H."/>
        </authorList>
    </citation>
    <scope>NUCLEOTIDE SEQUENCE [LARGE SCALE GENOMIC DNA]</scope>
    <source>
        <strain evidence="2">cv. Jeju island</strain>
        <tissue evidence="1">Leaf</tissue>
    </source>
</reference>
<protein>
    <submittedName>
        <fullName evidence="1">Uncharacterized protein</fullName>
    </submittedName>
</protein>
<proteinExistence type="predicted"/>
<organism evidence="1 2">
    <name type="scientific">Prunus yedoensis var. nudiflora</name>
    <dbReference type="NCBI Taxonomy" id="2094558"/>
    <lineage>
        <taxon>Eukaryota</taxon>
        <taxon>Viridiplantae</taxon>
        <taxon>Streptophyta</taxon>
        <taxon>Embryophyta</taxon>
        <taxon>Tracheophyta</taxon>
        <taxon>Spermatophyta</taxon>
        <taxon>Magnoliopsida</taxon>
        <taxon>eudicotyledons</taxon>
        <taxon>Gunneridae</taxon>
        <taxon>Pentapetalae</taxon>
        <taxon>rosids</taxon>
        <taxon>fabids</taxon>
        <taxon>Rosales</taxon>
        <taxon>Rosaceae</taxon>
        <taxon>Amygdaloideae</taxon>
        <taxon>Amygdaleae</taxon>
        <taxon>Prunus</taxon>
    </lineage>
</organism>
<evidence type="ECO:0000313" key="1">
    <source>
        <dbReference type="EMBL" id="PQM38436.1"/>
    </source>
</evidence>